<dbReference type="PANTHER" id="PTHR46082:SF6">
    <property type="entry name" value="AAA+ ATPASE DOMAIN-CONTAINING PROTEIN-RELATED"/>
    <property type="match status" value="1"/>
</dbReference>
<dbReference type="SUPFAM" id="SSF48452">
    <property type="entry name" value="TPR-like"/>
    <property type="match status" value="2"/>
</dbReference>
<dbReference type="Pfam" id="PF13374">
    <property type="entry name" value="TPR_10"/>
    <property type="match status" value="1"/>
</dbReference>
<dbReference type="OrthoDB" id="127785at2"/>
<sequence>MQPQVGNSVSGSLHGVLFQGRDVYGDVHINSGAAAPVELSVAFPERLVEHRVRGRDALLAELRSVEGGVVLCGGGGNGKSTVAHAVAAAGGRTVWWVDASSREQLVAGLVEVAAQAGVPREVLRSPAAAVKDLLWQALDELDEWLLVIDNADEPQLLDGWVRTPRSGTVLVTSRDRRRDSWPRAWTLREVLPISVEDGAAMLCEIAPHAGSWDDSRVLAERLGGLPLALFLAGRYLARTSTALRLPGSTAPRTFADYVGALDREFPVLVRRTAGAEVLARVWERSVALLEARGVVSARSLLHLLSTFAPAPVPVDLLLPDVICAEQELETAVDGLLGFGLVHADRDPDALNVHSFVRELVLPHANSSVSVRDKLLFEVTKMTNPMDWARWRLLLPHCELLAERGAEVAADDAPATAGALFWAGRHAEEAASWAVAERMHSVALEVVERHLPHERDTITIARQRLANVWQETGRLDKAERALRALRADFTNLDTFTTNWHNHAMALIEQGQAAQARAEFSELLPLLVTVYGERSEKVLITRHERARALSATGDLAAAAAEFDAVVDIADAEYGVESSVALYAKHELAAVLLRTGDARRALRLFGEVATGEARTLGPEHPARLTTLFGVAQARWARGEDVEADLRALLETWLRIDPDHPSAISVREALGDLAFARGDLTTALEEVYQVMADSAARLGPTHPDTVSRVEKHGFVLAQSGWIEKAAVEMHGFATALGRGPDQVPAVGRIRHALAKYLIESGQLEAGAVQYKLALDLQMEVLGPHRPDTLQSMVGTWSAVCLRGLAREARDGLTVLLPSLVRLLGPADERTLAARLTLVKAHHDLGERAAALAELSELAAHADKAQDPKISAAVEEWRRELW</sequence>
<dbReference type="Gene3D" id="3.40.50.300">
    <property type="entry name" value="P-loop containing nucleotide triphosphate hydrolases"/>
    <property type="match status" value="1"/>
</dbReference>
<protein>
    <submittedName>
        <fullName evidence="1">Tetratricopeptide repeat protein</fullName>
    </submittedName>
</protein>
<evidence type="ECO:0000313" key="2">
    <source>
        <dbReference type="Proteomes" id="UP000241118"/>
    </source>
</evidence>
<keyword evidence="2" id="KW-1185">Reference proteome</keyword>
<dbReference type="Gene3D" id="1.25.40.10">
    <property type="entry name" value="Tetratricopeptide repeat domain"/>
    <property type="match status" value="3"/>
</dbReference>
<proteinExistence type="predicted"/>
<dbReference type="Proteomes" id="UP000241118">
    <property type="component" value="Unassembled WGS sequence"/>
</dbReference>
<dbReference type="RefSeq" id="WP_146174081.1">
    <property type="nucleotide sequence ID" value="NZ_PYAX01000020.1"/>
</dbReference>
<dbReference type="InterPro" id="IPR053137">
    <property type="entry name" value="NLR-like"/>
</dbReference>
<accession>A0A2P8HZ60</accession>
<dbReference type="AlphaFoldDB" id="A0A2P8HZ60"/>
<evidence type="ECO:0000313" key="1">
    <source>
        <dbReference type="EMBL" id="PSL51516.1"/>
    </source>
</evidence>
<dbReference type="EMBL" id="PYAX01000020">
    <property type="protein sequence ID" value="PSL51516.1"/>
    <property type="molecule type" value="Genomic_DNA"/>
</dbReference>
<dbReference type="PANTHER" id="PTHR46082">
    <property type="entry name" value="ATP/GTP-BINDING PROTEIN-RELATED"/>
    <property type="match status" value="1"/>
</dbReference>
<dbReference type="InterPro" id="IPR027417">
    <property type="entry name" value="P-loop_NTPase"/>
</dbReference>
<dbReference type="SUPFAM" id="SSF52540">
    <property type="entry name" value="P-loop containing nucleoside triphosphate hydrolases"/>
    <property type="match status" value="1"/>
</dbReference>
<comment type="caution">
    <text evidence="1">The sequence shown here is derived from an EMBL/GenBank/DDBJ whole genome shotgun (WGS) entry which is preliminary data.</text>
</comment>
<reference evidence="1 2" key="1">
    <citation type="submission" date="2018-03" db="EMBL/GenBank/DDBJ databases">
        <title>Genomic Encyclopedia of Type Strains, Phase III (KMG-III): the genomes of soil and plant-associated and newly described type strains.</title>
        <authorList>
            <person name="Whitman W."/>
        </authorList>
    </citation>
    <scope>NUCLEOTIDE SEQUENCE [LARGE SCALE GENOMIC DNA]</scope>
    <source>
        <strain evidence="1 2">CGMCC 4.7097</strain>
    </source>
</reference>
<gene>
    <name evidence="1" type="ORF">B0I31_12046</name>
</gene>
<dbReference type="InterPro" id="IPR011990">
    <property type="entry name" value="TPR-like_helical_dom_sf"/>
</dbReference>
<organism evidence="1 2">
    <name type="scientific">Saccharothrix carnea</name>
    <dbReference type="NCBI Taxonomy" id="1280637"/>
    <lineage>
        <taxon>Bacteria</taxon>
        <taxon>Bacillati</taxon>
        <taxon>Actinomycetota</taxon>
        <taxon>Actinomycetes</taxon>
        <taxon>Pseudonocardiales</taxon>
        <taxon>Pseudonocardiaceae</taxon>
        <taxon>Saccharothrix</taxon>
    </lineage>
</organism>
<name>A0A2P8HZ60_SACCR</name>